<dbReference type="AlphaFoldDB" id="A0AAD6S4C0"/>
<protein>
    <submittedName>
        <fullName evidence="3">Uncharacterized protein</fullName>
    </submittedName>
</protein>
<keyword evidence="4" id="KW-1185">Reference proteome</keyword>
<evidence type="ECO:0000313" key="3">
    <source>
        <dbReference type="EMBL" id="KAJ7020848.1"/>
    </source>
</evidence>
<feature type="compositionally biased region" description="Low complexity" evidence="1">
    <location>
        <begin position="65"/>
        <end position="88"/>
    </location>
</feature>
<organism evidence="3 4">
    <name type="scientific">Mycena alexandri</name>
    <dbReference type="NCBI Taxonomy" id="1745969"/>
    <lineage>
        <taxon>Eukaryota</taxon>
        <taxon>Fungi</taxon>
        <taxon>Dikarya</taxon>
        <taxon>Basidiomycota</taxon>
        <taxon>Agaricomycotina</taxon>
        <taxon>Agaricomycetes</taxon>
        <taxon>Agaricomycetidae</taxon>
        <taxon>Agaricales</taxon>
        <taxon>Marasmiineae</taxon>
        <taxon>Mycenaceae</taxon>
        <taxon>Mycena</taxon>
    </lineage>
</organism>
<feature type="region of interest" description="Disordered" evidence="1">
    <location>
        <begin position="54"/>
        <end position="88"/>
    </location>
</feature>
<evidence type="ECO:0000256" key="2">
    <source>
        <dbReference type="SAM" id="SignalP"/>
    </source>
</evidence>
<dbReference type="Proteomes" id="UP001218188">
    <property type="component" value="Unassembled WGS sequence"/>
</dbReference>
<comment type="caution">
    <text evidence="3">The sequence shown here is derived from an EMBL/GenBank/DDBJ whole genome shotgun (WGS) entry which is preliminary data.</text>
</comment>
<keyword evidence="2" id="KW-0732">Signal</keyword>
<reference evidence="3" key="1">
    <citation type="submission" date="2023-03" db="EMBL/GenBank/DDBJ databases">
        <title>Massive genome expansion in bonnet fungi (Mycena s.s.) driven by repeated elements and novel gene families across ecological guilds.</title>
        <authorList>
            <consortium name="Lawrence Berkeley National Laboratory"/>
            <person name="Harder C.B."/>
            <person name="Miyauchi S."/>
            <person name="Viragh M."/>
            <person name="Kuo A."/>
            <person name="Thoen E."/>
            <person name="Andreopoulos B."/>
            <person name="Lu D."/>
            <person name="Skrede I."/>
            <person name="Drula E."/>
            <person name="Henrissat B."/>
            <person name="Morin E."/>
            <person name="Kohler A."/>
            <person name="Barry K."/>
            <person name="LaButti K."/>
            <person name="Morin E."/>
            <person name="Salamov A."/>
            <person name="Lipzen A."/>
            <person name="Mereny Z."/>
            <person name="Hegedus B."/>
            <person name="Baldrian P."/>
            <person name="Stursova M."/>
            <person name="Weitz H."/>
            <person name="Taylor A."/>
            <person name="Grigoriev I.V."/>
            <person name="Nagy L.G."/>
            <person name="Martin F."/>
            <person name="Kauserud H."/>
        </authorList>
    </citation>
    <scope>NUCLEOTIDE SEQUENCE</scope>
    <source>
        <strain evidence="3">CBHHK200</strain>
    </source>
</reference>
<sequence length="187" mass="20615">MLFIIFSLRRAALLTCLQRSKWAVVFSLRPSTYLPDLPFRLFFAKENCPSSPLVTNSTPALHPLPNTTATNNRRGRTTPTSPRFPPLGSLPSSRPLPLCFPPSSLLLSLLRPSHPLHIDIGQYAPAGIALPTGRPRPEFSLGEGISERFDDVARTITPGCHWTPNTAQSFSDPTNYVYVPVPVVTVR</sequence>
<proteinExistence type="predicted"/>
<evidence type="ECO:0000256" key="1">
    <source>
        <dbReference type="SAM" id="MobiDB-lite"/>
    </source>
</evidence>
<accession>A0AAD6S4C0</accession>
<gene>
    <name evidence="3" type="ORF">C8F04DRAFT_277556</name>
</gene>
<feature type="signal peptide" evidence="2">
    <location>
        <begin position="1"/>
        <end position="23"/>
    </location>
</feature>
<evidence type="ECO:0000313" key="4">
    <source>
        <dbReference type="Proteomes" id="UP001218188"/>
    </source>
</evidence>
<dbReference type="EMBL" id="JARJCM010000249">
    <property type="protein sequence ID" value="KAJ7020848.1"/>
    <property type="molecule type" value="Genomic_DNA"/>
</dbReference>
<feature type="chain" id="PRO_5042265444" evidence="2">
    <location>
        <begin position="24"/>
        <end position="187"/>
    </location>
</feature>
<name>A0AAD6S4C0_9AGAR</name>